<evidence type="ECO:0000313" key="3">
    <source>
        <dbReference type="Proteomes" id="UP000807115"/>
    </source>
</evidence>
<feature type="chain" id="PRO_5036857922" description="Secreted protein" evidence="1">
    <location>
        <begin position="20"/>
        <end position="139"/>
    </location>
</feature>
<accession>A0A921RZ70</accession>
<comment type="caution">
    <text evidence="2">The sequence shown here is derived from an EMBL/GenBank/DDBJ whole genome shotgun (WGS) entry which is preliminary data.</text>
</comment>
<name>A0A921RZ70_SORBI</name>
<organism evidence="2 3">
    <name type="scientific">Sorghum bicolor</name>
    <name type="common">Sorghum</name>
    <name type="synonym">Sorghum vulgare</name>
    <dbReference type="NCBI Taxonomy" id="4558"/>
    <lineage>
        <taxon>Eukaryota</taxon>
        <taxon>Viridiplantae</taxon>
        <taxon>Streptophyta</taxon>
        <taxon>Embryophyta</taxon>
        <taxon>Tracheophyta</taxon>
        <taxon>Spermatophyta</taxon>
        <taxon>Magnoliopsida</taxon>
        <taxon>Liliopsida</taxon>
        <taxon>Poales</taxon>
        <taxon>Poaceae</taxon>
        <taxon>PACMAD clade</taxon>
        <taxon>Panicoideae</taxon>
        <taxon>Andropogonodae</taxon>
        <taxon>Andropogoneae</taxon>
        <taxon>Sorghinae</taxon>
        <taxon>Sorghum</taxon>
    </lineage>
</organism>
<protein>
    <recommendedName>
        <fullName evidence="4">Secreted protein</fullName>
    </recommendedName>
</protein>
<feature type="signal peptide" evidence="1">
    <location>
        <begin position="1"/>
        <end position="19"/>
    </location>
</feature>
<dbReference type="AlphaFoldDB" id="A0A921RZ70"/>
<sequence length="139" mass="14902">MLLRILYCTILLRIRVCCGWRGDGGWPSIKSELHEGLLLALSWPAASIGSGPAAPNATSSLSSGRAARTYYASYLSVAAVAHYRTGSSSSHVGFTNSRLILFLATAVPSLHRSAAEENFAMDGDSLDDYPWCSQPSMMS</sequence>
<reference evidence="2" key="1">
    <citation type="journal article" date="2019" name="BMC Genomics">
        <title>A new reference genome for Sorghum bicolor reveals high levels of sequence similarity between sweet and grain genotypes: implications for the genetics of sugar metabolism.</title>
        <authorList>
            <person name="Cooper E.A."/>
            <person name="Brenton Z.W."/>
            <person name="Flinn B.S."/>
            <person name="Jenkins J."/>
            <person name="Shu S."/>
            <person name="Flowers D."/>
            <person name="Luo F."/>
            <person name="Wang Y."/>
            <person name="Xia P."/>
            <person name="Barry K."/>
            <person name="Daum C."/>
            <person name="Lipzen A."/>
            <person name="Yoshinaga Y."/>
            <person name="Schmutz J."/>
            <person name="Saski C."/>
            <person name="Vermerris W."/>
            <person name="Kresovich S."/>
        </authorList>
    </citation>
    <scope>NUCLEOTIDE SEQUENCE</scope>
</reference>
<dbReference type="Proteomes" id="UP000807115">
    <property type="component" value="Chromosome 1"/>
</dbReference>
<gene>
    <name evidence="2" type="ORF">BDA96_01G180200</name>
</gene>
<proteinExistence type="predicted"/>
<dbReference type="EMBL" id="CM027680">
    <property type="protein sequence ID" value="KAG0548600.1"/>
    <property type="molecule type" value="Genomic_DNA"/>
</dbReference>
<reference evidence="2" key="2">
    <citation type="submission" date="2020-10" db="EMBL/GenBank/DDBJ databases">
        <authorList>
            <person name="Cooper E.A."/>
            <person name="Brenton Z.W."/>
            <person name="Flinn B.S."/>
            <person name="Jenkins J."/>
            <person name="Shu S."/>
            <person name="Flowers D."/>
            <person name="Luo F."/>
            <person name="Wang Y."/>
            <person name="Xia P."/>
            <person name="Barry K."/>
            <person name="Daum C."/>
            <person name="Lipzen A."/>
            <person name="Yoshinaga Y."/>
            <person name="Schmutz J."/>
            <person name="Saski C."/>
            <person name="Vermerris W."/>
            <person name="Kresovich S."/>
        </authorList>
    </citation>
    <scope>NUCLEOTIDE SEQUENCE</scope>
</reference>
<keyword evidence="1" id="KW-0732">Signal</keyword>
<evidence type="ECO:0000256" key="1">
    <source>
        <dbReference type="SAM" id="SignalP"/>
    </source>
</evidence>
<evidence type="ECO:0000313" key="2">
    <source>
        <dbReference type="EMBL" id="KAG0548600.1"/>
    </source>
</evidence>
<evidence type="ECO:0008006" key="4">
    <source>
        <dbReference type="Google" id="ProtNLM"/>
    </source>
</evidence>